<dbReference type="PANTHER" id="PTHR43664">
    <property type="entry name" value="MONOAMINE OXIDASE-RELATED"/>
    <property type="match status" value="1"/>
</dbReference>
<organism evidence="2">
    <name type="scientific">Caldilineaceae bacterium SB0662_bin_9</name>
    <dbReference type="NCBI Taxonomy" id="2605258"/>
    <lineage>
        <taxon>Bacteria</taxon>
        <taxon>Bacillati</taxon>
        <taxon>Chloroflexota</taxon>
        <taxon>Caldilineae</taxon>
        <taxon>Caldilineales</taxon>
        <taxon>Caldilineaceae</taxon>
    </lineage>
</organism>
<evidence type="ECO:0000259" key="1">
    <source>
        <dbReference type="Pfam" id="PF01575"/>
    </source>
</evidence>
<dbReference type="EMBL" id="VXPY01000079">
    <property type="protein sequence ID" value="MYD90884.1"/>
    <property type="molecule type" value="Genomic_DNA"/>
</dbReference>
<dbReference type="InterPro" id="IPR002539">
    <property type="entry name" value="MaoC-like_dom"/>
</dbReference>
<gene>
    <name evidence="2" type="ORF">F4Y08_11200</name>
</gene>
<reference evidence="2" key="1">
    <citation type="submission" date="2019-09" db="EMBL/GenBank/DDBJ databases">
        <title>Characterisation of the sponge microbiome using genome-centric metagenomics.</title>
        <authorList>
            <person name="Engelberts J.P."/>
            <person name="Robbins S.J."/>
            <person name="De Goeij J.M."/>
            <person name="Aranda M."/>
            <person name="Bell S.C."/>
            <person name="Webster N.S."/>
        </authorList>
    </citation>
    <scope>NUCLEOTIDE SEQUENCE</scope>
    <source>
        <strain evidence="2">SB0662_bin_9</strain>
    </source>
</reference>
<sequence length="159" mass="18059">MEPRMLQQSPSLWFEDFAVGDAVESLGRTVTEADVVNFAALSGDWNLIHTDAEYAREQMYGQRVVHGLLVLSISSGQMVRLGFLNDTTIAFMGLDWQFRRPVFINDTIRTRLTVSELRAMKRLDGGKITFKVEVINQEGKQCQRGSWELLCKSREAQAD</sequence>
<dbReference type="PANTHER" id="PTHR43664:SF1">
    <property type="entry name" value="BETA-METHYLMALYL-COA DEHYDRATASE"/>
    <property type="match status" value="1"/>
</dbReference>
<dbReference type="InterPro" id="IPR052342">
    <property type="entry name" value="MCH/BMMD"/>
</dbReference>
<dbReference type="Gene3D" id="3.10.129.10">
    <property type="entry name" value="Hotdog Thioesterase"/>
    <property type="match status" value="1"/>
</dbReference>
<protein>
    <submittedName>
        <fullName evidence="2">Dehydratase</fullName>
    </submittedName>
</protein>
<dbReference type="SUPFAM" id="SSF54637">
    <property type="entry name" value="Thioesterase/thiol ester dehydrase-isomerase"/>
    <property type="match status" value="1"/>
</dbReference>
<name>A0A6B1DX05_9CHLR</name>
<evidence type="ECO:0000313" key="2">
    <source>
        <dbReference type="EMBL" id="MYD90884.1"/>
    </source>
</evidence>
<dbReference type="Pfam" id="PF01575">
    <property type="entry name" value="MaoC_dehydratas"/>
    <property type="match status" value="1"/>
</dbReference>
<accession>A0A6B1DX05</accession>
<comment type="caution">
    <text evidence="2">The sequence shown here is derived from an EMBL/GenBank/DDBJ whole genome shotgun (WGS) entry which is preliminary data.</text>
</comment>
<dbReference type="AlphaFoldDB" id="A0A6B1DX05"/>
<proteinExistence type="predicted"/>
<feature type="domain" description="MaoC-like" evidence="1">
    <location>
        <begin position="19"/>
        <end position="124"/>
    </location>
</feature>
<dbReference type="InterPro" id="IPR029069">
    <property type="entry name" value="HotDog_dom_sf"/>
</dbReference>